<dbReference type="Proteomes" id="UP000593577">
    <property type="component" value="Unassembled WGS sequence"/>
</dbReference>
<comment type="caution">
    <text evidence="1">The sequence shown here is derived from an EMBL/GenBank/DDBJ whole genome shotgun (WGS) entry which is preliminary data.</text>
</comment>
<accession>A0A7J8XR72</accession>
<gene>
    <name evidence="1" type="ORF">Goari_007532</name>
</gene>
<sequence length="68" mass="7855">MGTERSYLVKYLVTNFYVPFSTVFLNKFLDNKLKGFLIDDIDINASDAINHDLDTKLKTGRRILIKNS</sequence>
<dbReference type="AlphaFoldDB" id="A0A7J8XR72"/>
<evidence type="ECO:0000313" key="2">
    <source>
        <dbReference type="Proteomes" id="UP000593577"/>
    </source>
</evidence>
<proteinExistence type="predicted"/>
<protein>
    <submittedName>
        <fullName evidence="1">Uncharacterized protein</fullName>
    </submittedName>
</protein>
<organism evidence="1 2">
    <name type="scientific">Gossypium aridum</name>
    <name type="common">American cotton</name>
    <name type="synonym">Erioxylum aridum</name>
    <dbReference type="NCBI Taxonomy" id="34290"/>
    <lineage>
        <taxon>Eukaryota</taxon>
        <taxon>Viridiplantae</taxon>
        <taxon>Streptophyta</taxon>
        <taxon>Embryophyta</taxon>
        <taxon>Tracheophyta</taxon>
        <taxon>Spermatophyta</taxon>
        <taxon>Magnoliopsida</taxon>
        <taxon>eudicotyledons</taxon>
        <taxon>Gunneridae</taxon>
        <taxon>Pentapetalae</taxon>
        <taxon>rosids</taxon>
        <taxon>malvids</taxon>
        <taxon>Malvales</taxon>
        <taxon>Malvaceae</taxon>
        <taxon>Malvoideae</taxon>
        <taxon>Gossypium</taxon>
    </lineage>
</organism>
<keyword evidence="2" id="KW-1185">Reference proteome</keyword>
<name>A0A7J8XR72_GOSAI</name>
<reference evidence="1 2" key="1">
    <citation type="journal article" date="2019" name="Genome Biol. Evol.">
        <title>Insights into the evolution of the New World diploid cottons (Gossypium, subgenus Houzingenia) based on genome sequencing.</title>
        <authorList>
            <person name="Grover C.E."/>
            <person name="Arick M.A. 2nd"/>
            <person name="Thrash A."/>
            <person name="Conover J.L."/>
            <person name="Sanders W.S."/>
            <person name="Peterson D.G."/>
            <person name="Frelichowski J.E."/>
            <person name="Scheffler J.A."/>
            <person name="Scheffler B.E."/>
            <person name="Wendel J.F."/>
        </authorList>
    </citation>
    <scope>NUCLEOTIDE SEQUENCE [LARGE SCALE GENOMIC DNA]</scope>
    <source>
        <strain evidence="1">185</strain>
        <tissue evidence="1">Leaf</tissue>
    </source>
</reference>
<dbReference type="EMBL" id="JABFAA010000008">
    <property type="protein sequence ID" value="MBA0689821.1"/>
    <property type="molecule type" value="Genomic_DNA"/>
</dbReference>
<evidence type="ECO:0000313" key="1">
    <source>
        <dbReference type="EMBL" id="MBA0689821.1"/>
    </source>
</evidence>